<sequence>FKNVKNNSKVIVRELDAAVEPLINLIDLQDNIILVKKIENHQFPFYKPFGWSSFYLVKKQ</sequence>
<organism evidence="1">
    <name type="scientific">marine sediment metagenome</name>
    <dbReference type="NCBI Taxonomy" id="412755"/>
    <lineage>
        <taxon>unclassified sequences</taxon>
        <taxon>metagenomes</taxon>
        <taxon>ecological metagenomes</taxon>
    </lineage>
</organism>
<protein>
    <submittedName>
        <fullName evidence="1">Uncharacterized protein</fullName>
    </submittedName>
</protein>
<comment type="caution">
    <text evidence="1">The sequence shown here is derived from an EMBL/GenBank/DDBJ whole genome shotgun (WGS) entry which is preliminary data.</text>
</comment>
<feature type="non-terminal residue" evidence="1">
    <location>
        <position position="1"/>
    </location>
</feature>
<accession>X0W4A2</accession>
<reference evidence="1" key="1">
    <citation type="journal article" date="2014" name="Front. Microbiol.">
        <title>High frequency of phylogenetically diverse reductive dehalogenase-homologous genes in deep subseafloor sedimentary metagenomes.</title>
        <authorList>
            <person name="Kawai M."/>
            <person name="Futagami T."/>
            <person name="Toyoda A."/>
            <person name="Takaki Y."/>
            <person name="Nishi S."/>
            <person name="Hori S."/>
            <person name="Arai W."/>
            <person name="Tsubouchi T."/>
            <person name="Morono Y."/>
            <person name="Uchiyama I."/>
            <person name="Ito T."/>
            <person name="Fujiyama A."/>
            <person name="Inagaki F."/>
            <person name="Takami H."/>
        </authorList>
    </citation>
    <scope>NUCLEOTIDE SEQUENCE</scope>
    <source>
        <strain evidence="1">Expedition CK06-06</strain>
    </source>
</reference>
<dbReference type="EMBL" id="BARS01031552">
    <property type="protein sequence ID" value="GAG19443.1"/>
    <property type="molecule type" value="Genomic_DNA"/>
</dbReference>
<gene>
    <name evidence="1" type="ORF">S01H1_49091</name>
</gene>
<dbReference type="AlphaFoldDB" id="X0W4A2"/>
<proteinExistence type="predicted"/>
<name>X0W4A2_9ZZZZ</name>
<evidence type="ECO:0000313" key="1">
    <source>
        <dbReference type="EMBL" id="GAG19443.1"/>
    </source>
</evidence>